<protein>
    <submittedName>
        <fullName evidence="1">Uncharacterized protein</fullName>
    </submittedName>
</protein>
<reference evidence="1 2" key="1">
    <citation type="submission" date="2013-11" db="EMBL/GenBank/DDBJ databases">
        <title>The Genome Sequence of Phytophthora parasitica P1976.</title>
        <authorList>
            <consortium name="The Broad Institute Genomics Platform"/>
            <person name="Russ C."/>
            <person name="Tyler B."/>
            <person name="Panabieres F."/>
            <person name="Shan W."/>
            <person name="Tripathy S."/>
            <person name="Grunwald N."/>
            <person name="Machado M."/>
            <person name="Johnson C.S."/>
            <person name="Walker B."/>
            <person name="Young S."/>
            <person name="Zeng Q."/>
            <person name="Gargeya S."/>
            <person name="Fitzgerald M."/>
            <person name="Haas B."/>
            <person name="Abouelleil A."/>
            <person name="Allen A.W."/>
            <person name="Alvarado L."/>
            <person name="Arachchi H.M."/>
            <person name="Berlin A.M."/>
            <person name="Chapman S.B."/>
            <person name="Gainer-Dewar J."/>
            <person name="Goldberg J."/>
            <person name="Griggs A."/>
            <person name="Gujja S."/>
            <person name="Hansen M."/>
            <person name="Howarth C."/>
            <person name="Imamovic A."/>
            <person name="Ireland A."/>
            <person name="Larimer J."/>
            <person name="McCowan C."/>
            <person name="Murphy C."/>
            <person name="Pearson M."/>
            <person name="Poon T.W."/>
            <person name="Priest M."/>
            <person name="Roberts A."/>
            <person name="Saif S."/>
            <person name="Shea T."/>
            <person name="Sisk P."/>
            <person name="Sykes S."/>
            <person name="Wortman J."/>
            <person name="Nusbaum C."/>
            <person name="Birren B."/>
        </authorList>
    </citation>
    <scope>NUCLEOTIDE SEQUENCE [LARGE SCALE GENOMIC DNA]</scope>
    <source>
        <strain evidence="1 2">P1976</strain>
    </source>
</reference>
<evidence type="ECO:0000313" key="2">
    <source>
        <dbReference type="Proteomes" id="UP000028582"/>
    </source>
</evidence>
<name>A0A081AQ88_PHYNI</name>
<evidence type="ECO:0000313" key="1">
    <source>
        <dbReference type="EMBL" id="ETO81049.1"/>
    </source>
</evidence>
<accession>A0A081AQ88</accession>
<dbReference type="Proteomes" id="UP000028582">
    <property type="component" value="Unassembled WGS sequence"/>
</dbReference>
<dbReference type="EMBL" id="ANJA01000916">
    <property type="protein sequence ID" value="ETO81049.1"/>
    <property type="molecule type" value="Genomic_DNA"/>
</dbReference>
<organism evidence="1 2">
    <name type="scientific">Phytophthora nicotianae P1976</name>
    <dbReference type="NCBI Taxonomy" id="1317066"/>
    <lineage>
        <taxon>Eukaryota</taxon>
        <taxon>Sar</taxon>
        <taxon>Stramenopiles</taxon>
        <taxon>Oomycota</taxon>
        <taxon>Peronosporomycetes</taxon>
        <taxon>Peronosporales</taxon>
        <taxon>Peronosporaceae</taxon>
        <taxon>Phytophthora</taxon>
    </lineage>
</organism>
<proteinExistence type="predicted"/>
<gene>
    <name evidence="1" type="ORF">F444_04566</name>
</gene>
<comment type="caution">
    <text evidence="1">The sequence shown here is derived from an EMBL/GenBank/DDBJ whole genome shotgun (WGS) entry which is preliminary data.</text>
</comment>
<dbReference type="AlphaFoldDB" id="A0A081AQ88"/>
<sequence length="51" mass="5644">MAPETYASRWRFRFEASSGAWTTIPRLAIHGPTHVTSSEPQTNIVSAIDAK</sequence>